<keyword evidence="2" id="KW-1003">Cell membrane</keyword>
<reference evidence="8 9" key="1">
    <citation type="submission" date="2024-09" db="EMBL/GenBank/DDBJ databases">
        <title>The Natural Products Discovery Center: Release of the First 8490 Sequenced Strains for Exploring Actinobacteria Biosynthetic Diversity.</title>
        <authorList>
            <person name="Kalkreuter E."/>
            <person name="Kautsar S.A."/>
            <person name="Yang D."/>
            <person name="Bader C.D."/>
            <person name="Teijaro C.N."/>
            <person name="Fluegel L."/>
            <person name="Davis C.M."/>
            <person name="Simpson J.R."/>
            <person name="Lauterbach L."/>
            <person name="Steele A.D."/>
            <person name="Gui C."/>
            <person name="Meng S."/>
            <person name="Li G."/>
            <person name="Viehrig K."/>
            <person name="Ye F."/>
            <person name="Su P."/>
            <person name="Kiefer A.F."/>
            <person name="Nichols A."/>
            <person name="Cepeda A.J."/>
            <person name="Yan W."/>
            <person name="Fan B."/>
            <person name="Jiang Y."/>
            <person name="Adhikari A."/>
            <person name="Zheng C.-J."/>
            <person name="Schuster L."/>
            <person name="Cowan T.M."/>
            <person name="Smanski M.J."/>
            <person name="Chevrette M.G."/>
            <person name="De Carvalho L.P.S."/>
            <person name="Shen B."/>
        </authorList>
    </citation>
    <scope>NUCLEOTIDE SEQUENCE [LARGE SCALE GENOMIC DNA]</scope>
    <source>
        <strain evidence="8 9">NPDC058328</strain>
    </source>
</reference>
<gene>
    <name evidence="8" type="ORF">ACFVZC_05885</name>
</gene>
<proteinExistence type="predicted"/>
<evidence type="ECO:0000256" key="7">
    <source>
        <dbReference type="SAM" id="Phobius"/>
    </source>
</evidence>
<keyword evidence="5 7" id="KW-0472">Membrane</keyword>
<dbReference type="Pfam" id="PF03606">
    <property type="entry name" value="DcuC"/>
    <property type="match status" value="1"/>
</dbReference>
<feature type="transmembrane region" description="Helical" evidence="7">
    <location>
        <begin position="151"/>
        <end position="169"/>
    </location>
</feature>
<feature type="transmembrane region" description="Helical" evidence="7">
    <location>
        <begin position="232"/>
        <end position="251"/>
    </location>
</feature>
<feature type="transmembrane region" description="Helical" evidence="7">
    <location>
        <begin position="486"/>
        <end position="506"/>
    </location>
</feature>
<evidence type="ECO:0000256" key="4">
    <source>
        <dbReference type="ARBA" id="ARBA00022989"/>
    </source>
</evidence>
<dbReference type="EMBL" id="JBHVZQ010000003">
    <property type="protein sequence ID" value="MFF1272926.1"/>
    <property type="molecule type" value="Genomic_DNA"/>
</dbReference>
<evidence type="ECO:0000313" key="9">
    <source>
        <dbReference type="Proteomes" id="UP001601627"/>
    </source>
</evidence>
<evidence type="ECO:0000256" key="5">
    <source>
        <dbReference type="ARBA" id="ARBA00023136"/>
    </source>
</evidence>
<feature type="transmembrane region" description="Helical" evidence="7">
    <location>
        <begin position="456"/>
        <end position="474"/>
    </location>
</feature>
<evidence type="ECO:0000256" key="6">
    <source>
        <dbReference type="SAM" id="MobiDB-lite"/>
    </source>
</evidence>
<evidence type="ECO:0000256" key="1">
    <source>
        <dbReference type="ARBA" id="ARBA00004651"/>
    </source>
</evidence>
<dbReference type="RefSeq" id="WP_388233436.1">
    <property type="nucleotide sequence ID" value="NZ_JBHVZQ010000003.1"/>
</dbReference>
<accession>A0ABW6Q175</accession>
<feature type="transmembrane region" description="Helical" evidence="7">
    <location>
        <begin position="357"/>
        <end position="378"/>
    </location>
</feature>
<feature type="transmembrane region" description="Helical" evidence="7">
    <location>
        <begin position="108"/>
        <end position="130"/>
    </location>
</feature>
<dbReference type="InterPro" id="IPR051679">
    <property type="entry name" value="DASS-Related_Transporters"/>
</dbReference>
<feature type="transmembrane region" description="Helical" evidence="7">
    <location>
        <begin position="323"/>
        <end position="345"/>
    </location>
</feature>
<feature type="transmembrane region" description="Helical" evidence="7">
    <location>
        <begin position="198"/>
        <end position="220"/>
    </location>
</feature>
<dbReference type="Proteomes" id="UP001601627">
    <property type="component" value="Unassembled WGS sequence"/>
</dbReference>
<dbReference type="PANTHER" id="PTHR43652:SF6">
    <property type="entry name" value="ARGININE REPRESSOR"/>
    <property type="match status" value="1"/>
</dbReference>
<feature type="transmembrane region" description="Helical" evidence="7">
    <location>
        <begin position="31"/>
        <end position="51"/>
    </location>
</feature>
<feature type="region of interest" description="Disordered" evidence="6">
    <location>
        <begin position="1"/>
        <end position="21"/>
    </location>
</feature>
<keyword evidence="9" id="KW-1185">Reference proteome</keyword>
<keyword evidence="3 7" id="KW-0812">Transmembrane</keyword>
<protein>
    <submittedName>
        <fullName evidence="8">YfcC family protein</fullName>
    </submittedName>
</protein>
<evidence type="ECO:0000313" key="8">
    <source>
        <dbReference type="EMBL" id="MFF1272926.1"/>
    </source>
</evidence>
<feature type="transmembrane region" description="Helical" evidence="7">
    <location>
        <begin position="425"/>
        <end position="450"/>
    </location>
</feature>
<feature type="transmembrane region" description="Helical" evidence="7">
    <location>
        <begin position="175"/>
        <end position="191"/>
    </location>
</feature>
<evidence type="ECO:0000256" key="2">
    <source>
        <dbReference type="ARBA" id="ARBA00022475"/>
    </source>
</evidence>
<organism evidence="8 9">
    <name type="scientific">Streptomyces marokkonensis</name>
    <dbReference type="NCBI Taxonomy" id="324855"/>
    <lineage>
        <taxon>Bacteria</taxon>
        <taxon>Bacillati</taxon>
        <taxon>Actinomycetota</taxon>
        <taxon>Actinomycetes</taxon>
        <taxon>Kitasatosporales</taxon>
        <taxon>Streptomycetaceae</taxon>
        <taxon>Streptomyces</taxon>
    </lineage>
</organism>
<feature type="transmembrane region" description="Helical" evidence="7">
    <location>
        <begin position="292"/>
        <end position="311"/>
    </location>
</feature>
<keyword evidence="4 7" id="KW-1133">Transmembrane helix</keyword>
<name>A0ABW6Q175_9ACTN</name>
<feature type="transmembrane region" description="Helical" evidence="7">
    <location>
        <begin position="398"/>
        <end position="418"/>
    </location>
</feature>
<dbReference type="InterPro" id="IPR018385">
    <property type="entry name" value="C4_dicarb_anaerob_car-like"/>
</dbReference>
<dbReference type="PANTHER" id="PTHR43652">
    <property type="entry name" value="BASIC AMINO ACID ANTIPORTER YFCC-RELATED"/>
    <property type="match status" value="1"/>
</dbReference>
<comment type="caution">
    <text evidence="8">The sequence shown here is derived from an EMBL/GenBank/DDBJ whole genome shotgun (WGS) entry which is preliminary data.</text>
</comment>
<comment type="subcellular location">
    <subcellularLocation>
        <location evidence="1">Cell membrane</location>
        <topology evidence="1">Multi-pass membrane protein</topology>
    </subcellularLocation>
</comment>
<sequence>MSLGTTPTAPEPAAGDAGTTPTKRRFSFPSAFTVLIAVTVAVWALTFVLPAGRYDTKDGSPVPGTYRSVEVTTGFWERLKDLFLAPVNGLYGVTDTQSGLTTPGATGIFAGAAGVFLFILAVGAFITVTMRTGALTAGVARLAQRLRHHRAVLLVVLMAVFSLGGTTYGMAEETLGFYGLMIPLMLGLGYDRMVAATVIMVGAGVGTLASTVNPFATGVASDSAGIGTGDGILLRLAMWACLTALAAAYVLRYARRITADPTRSLTPLTEDDHRLQAEGGGQVELTRRQRTVLGLFTATFLFMIFAVVPWADLHITFLPTLGWYFPELAALFIVASILVGLVGGLREKGTAEAITAGAGDFIGAAMIVMLARGVTVIMNNASVTDTILDTLHGAVSGTSSGVFAVLMFGVNLPLAFFVPSSSGHAALAMPILAPLADFAGVSRALVVTAYQSASGWVNLITPTSAVVMGGLALAKVRYDQYLRFMAPLMGMLLVAVAGFLALGAVLS</sequence>
<evidence type="ECO:0000256" key="3">
    <source>
        <dbReference type="ARBA" id="ARBA00022692"/>
    </source>
</evidence>